<dbReference type="GO" id="GO:0000103">
    <property type="term" value="P:sulfate assimilation"/>
    <property type="evidence" value="ECO:0007669"/>
    <property type="project" value="InterPro"/>
</dbReference>
<dbReference type="Proteomes" id="UP000586119">
    <property type="component" value="Unassembled WGS sequence"/>
</dbReference>
<keyword evidence="4 11" id="KW-0997">Cell inner membrane</keyword>
<dbReference type="NCBIfam" id="NF003433">
    <property type="entry name" value="PRK04949.1"/>
    <property type="match status" value="1"/>
</dbReference>
<dbReference type="InterPro" id="IPR050480">
    <property type="entry name" value="CysZ-like"/>
</dbReference>
<evidence type="ECO:0000256" key="5">
    <source>
        <dbReference type="ARBA" id="ARBA00022605"/>
    </source>
</evidence>
<keyword evidence="7 11" id="KW-1133">Transmembrane helix</keyword>
<keyword evidence="8 11" id="KW-0764">Sulfate transport</keyword>
<keyword evidence="5 11" id="KW-0028">Amino-acid biosynthesis</keyword>
<evidence type="ECO:0000313" key="13">
    <source>
        <dbReference type="Proteomes" id="UP000586119"/>
    </source>
</evidence>
<comment type="similarity">
    <text evidence="11">Belongs to the CysZ family.</text>
</comment>
<evidence type="ECO:0000256" key="1">
    <source>
        <dbReference type="ARBA" id="ARBA00004141"/>
    </source>
</evidence>
<reference evidence="12 13" key="1">
    <citation type="journal article" date="2015" name="Int. J. Syst. Evol. Microbiol.">
        <title>Halomonas salicampi sp. nov., a halotolerant and alkalitolerant bacterium isolated from a saltern soil.</title>
        <authorList>
            <person name="Lee J.C."/>
            <person name="Kim Y.S."/>
            <person name="Yun B.S."/>
            <person name="Whang K.S."/>
        </authorList>
    </citation>
    <scope>NUCLEOTIDE SEQUENCE [LARGE SCALE GENOMIC DNA]</scope>
    <source>
        <strain evidence="12 13">BH103</strain>
    </source>
</reference>
<comment type="caution">
    <text evidence="11">Lacks conserved residue(s) required for the propagation of feature annotation.</text>
</comment>
<dbReference type="InterPro" id="IPR059112">
    <property type="entry name" value="CysZ/EI24"/>
</dbReference>
<dbReference type="Pfam" id="PF07264">
    <property type="entry name" value="EI24"/>
    <property type="match status" value="1"/>
</dbReference>
<keyword evidence="2 11" id="KW-0813">Transport</keyword>
<keyword evidence="6 11" id="KW-0812">Transmembrane</keyword>
<keyword evidence="3 11" id="KW-1003">Cell membrane</keyword>
<gene>
    <name evidence="11 12" type="primary">cysZ</name>
    <name evidence="12" type="ORF">HZS81_10110</name>
</gene>
<organism evidence="12 13">
    <name type="scientific">Vreelandella salicampi</name>
    <dbReference type="NCBI Taxonomy" id="1449798"/>
    <lineage>
        <taxon>Bacteria</taxon>
        <taxon>Pseudomonadati</taxon>
        <taxon>Pseudomonadota</taxon>
        <taxon>Gammaproteobacteria</taxon>
        <taxon>Oceanospirillales</taxon>
        <taxon>Halomonadaceae</taxon>
        <taxon>Vreelandella</taxon>
    </lineage>
</organism>
<evidence type="ECO:0000256" key="10">
    <source>
        <dbReference type="ARBA" id="ARBA00023192"/>
    </source>
</evidence>
<dbReference type="InterPro" id="IPR022985">
    <property type="entry name" value="Sulfate_CysZ"/>
</dbReference>
<keyword evidence="10 11" id="KW-0198">Cysteine biosynthesis</keyword>
<dbReference type="EMBL" id="JACCDF010000008">
    <property type="protein sequence ID" value="NYS61106.1"/>
    <property type="molecule type" value="Genomic_DNA"/>
</dbReference>
<feature type="transmembrane region" description="Helical" evidence="11">
    <location>
        <begin position="63"/>
        <end position="92"/>
    </location>
</feature>
<feature type="transmembrane region" description="Helical" evidence="11">
    <location>
        <begin position="23"/>
        <end position="43"/>
    </location>
</feature>
<dbReference type="GO" id="GO:0019344">
    <property type="term" value="P:cysteine biosynthetic process"/>
    <property type="evidence" value="ECO:0007669"/>
    <property type="project" value="UniProtKB-UniRule"/>
</dbReference>
<dbReference type="HAMAP" id="MF_00468">
    <property type="entry name" value="CysZ"/>
    <property type="match status" value="1"/>
</dbReference>
<evidence type="ECO:0000313" key="12">
    <source>
        <dbReference type="EMBL" id="NYS61106.1"/>
    </source>
</evidence>
<dbReference type="PANTHER" id="PTHR37468">
    <property type="entry name" value="SULFATE TRANSPORTER CYSZ"/>
    <property type="match status" value="1"/>
</dbReference>
<comment type="subcellular location">
    <subcellularLocation>
        <location evidence="11">Cell inner membrane</location>
        <topology evidence="11">Multi-pass membrane protein</topology>
    </subcellularLocation>
    <subcellularLocation>
        <location evidence="1">Membrane</location>
        <topology evidence="1">Multi-pass membrane protein</topology>
    </subcellularLocation>
</comment>
<evidence type="ECO:0000256" key="11">
    <source>
        <dbReference type="HAMAP-Rule" id="MF_00468"/>
    </source>
</evidence>
<keyword evidence="9 11" id="KW-0472">Membrane</keyword>
<dbReference type="RefSeq" id="WP_179930438.1">
    <property type="nucleotide sequence ID" value="NZ_JACCDF010000008.1"/>
</dbReference>
<dbReference type="GO" id="GO:0005886">
    <property type="term" value="C:plasma membrane"/>
    <property type="evidence" value="ECO:0007669"/>
    <property type="project" value="UniProtKB-SubCell"/>
</dbReference>
<dbReference type="GO" id="GO:0009675">
    <property type="term" value="F:high-affinity sulfate:proton symporter activity"/>
    <property type="evidence" value="ECO:0007669"/>
    <property type="project" value="TreeGrafter"/>
</dbReference>
<comment type="caution">
    <text evidence="12">The sequence shown here is derived from an EMBL/GenBank/DDBJ whole genome shotgun (WGS) entry which is preliminary data.</text>
</comment>
<evidence type="ECO:0000256" key="3">
    <source>
        <dbReference type="ARBA" id="ARBA00022475"/>
    </source>
</evidence>
<evidence type="ECO:0000256" key="6">
    <source>
        <dbReference type="ARBA" id="ARBA00022692"/>
    </source>
</evidence>
<accession>A0A7Z0LLD4</accession>
<evidence type="ECO:0000256" key="8">
    <source>
        <dbReference type="ARBA" id="ARBA00023032"/>
    </source>
</evidence>
<feature type="transmembrane region" description="Helical" evidence="11">
    <location>
        <begin position="195"/>
        <end position="219"/>
    </location>
</feature>
<evidence type="ECO:0000256" key="2">
    <source>
        <dbReference type="ARBA" id="ARBA00022448"/>
    </source>
</evidence>
<keyword evidence="13" id="KW-1185">Reference proteome</keyword>
<dbReference type="AlphaFoldDB" id="A0A7Z0LLD4"/>
<proteinExistence type="inferred from homology"/>
<evidence type="ECO:0000256" key="9">
    <source>
        <dbReference type="ARBA" id="ARBA00023136"/>
    </source>
</evidence>
<evidence type="ECO:0000256" key="7">
    <source>
        <dbReference type="ARBA" id="ARBA00022989"/>
    </source>
</evidence>
<evidence type="ECO:0000256" key="4">
    <source>
        <dbReference type="ARBA" id="ARBA00022519"/>
    </source>
</evidence>
<dbReference type="PANTHER" id="PTHR37468:SF1">
    <property type="entry name" value="SULFATE TRANSPORTER CYSZ"/>
    <property type="match status" value="1"/>
</dbReference>
<protein>
    <recommendedName>
        <fullName evidence="11">Sulfate transporter CysZ</fullName>
    </recommendedName>
</protein>
<comment type="function">
    <text evidence="11">High affinity, high specificity proton-dependent sulfate transporter, which mediates sulfate uptake. Provides the sulfur source for the cysteine synthesis pathway.</text>
</comment>
<name>A0A7Z0LLD4_9GAMM</name>
<sequence>MLNAFTAIAQGTRWVYRPGMRRYIFLPIVVNFLVYATLLSVVWQRFEGWLGYWMSLVPSWLDWLAWLIWPLFFLCLVAVVFFTFTVVTNLIAAPFYGFLAAKVEVNATGREPLDDRGLAKTAIDALGRELVKLGYILPRAMLLFVISWIPGLNLFAPLLWALFSAWVAAITYLDYPMDNNKVTFADMRRRLSSRWWHSVSYGGLVTLITWIPLANLFLLPGAVAGAVLMWDAHYRTEPTPSGAIVR</sequence>